<feature type="transmembrane region" description="Helical" evidence="1">
    <location>
        <begin position="188"/>
        <end position="208"/>
    </location>
</feature>
<reference evidence="3 4" key="1">
    <citation type="submission" date="2021-05" db="EMBL/GenBank/DDBJ databases">
        <title>Croceibacterium sp. LX-88 genome sequence.</title>
        <authorList>
            <person name="Luo X."/>
        </authorList>
    </citation>
    <scope>NUCLEOTIDE SEQUENCE [LARGE SCALE GENOMIC DNA]</scope>
    <source>
        <strain evidence="3 4">LX-88</strain>
    </source>
</reference>
<accession>A0ABS5W7M7</accession>
<keyword evidence="1" id="KW-0472">Membrane</keyword>
<dbReference type="RefSeq" id="WP_214537427.1">
    <property type="nucleotide sequence ID" value="NZ_JAHFVK010000002.1"/>
</dbReference>
<feature type="transmembrane region" description="Helical" evidence="1">
    <location>
        <begin position="243"/>
        <end position="262"/>
    </location>
</feature>
<keyword evidence="1" id="KW-1133">Transmembrane helix</keyword>
<feature type="transmembrane region" description="Helical" evidence="1">
    <location>
        <begin position="274"/>
        <end position="291"/>
    </location>
</feature>
<protein>
    <submittedName>
        <fullName evidence="3">HupE/UreJ family protein</fullName>
    </submittedName>
</protein>
<keyword evidence="4" id="KW-1185">Reference proteome</keyword>
<dbReference type="EMBL" id="JAHFVK010000002">
    <property type="protein sequence ID" value="MBT2135753.1"/>
    <property type="molecule type" value="Genomic_DNA"/>
</dbReference>
<evidence type="ECO:0000313" key="3">
    <source>
        <dbReference type="EMBL" id="MBT2135753.1"/>
    </source>
</evidence>
<evidence type="ECO:0000256" key="1">
    <source>
        <dbReference type="SAM" id="Phobius"/>
    </source>
</evidence>
<dbReference type="Pfam" id="PF13795">
    <property type="entry name" value="HupE_UreJ_2"/>
    <property type="match status" value="1"/>
</dbReference>
<name>A0ABS5W7M7_9SPHN</name>
<evidence type="ECO:0000256" key="2">
    <source>
        <dbReference type="SAM" id="SignalP"/>
    </source>
</evidence>
<feature type="chain" id="PRO_5045089338" evidence="2">
    <location>
        <begin position="31"/>
        <end position="365"/>
    </location>
</feature>
<keyword evidence="1" id="KW-0812">Transmembrane</keyword>
<comment type="caution">
    <text evidence="3">The sequence shown here is derived from an EMBL/GenBank/DDBJ whole genome shotgun (WGS) entry which is preliminary data.</text>
</comment>
<dbReference type="Proteomes" id="UP000811255">
    <property type="component" value="Unassembled WGS sequence"/>
</dbReference>
<feature type="transmembrane region" description="Helical" evidence="1">
    <location>
        <begin position="215"/>
        <end position="237"/>
    </location>
</feature>
<feature type="signal peptide" evidence="2">
    <location>
        <begin position="1"/>
        <end position="30"/>
    </location>
</feature>
<feature type="transmembrane region" description="Helical" evidence="1">
    <location>
        <begin position="303"/>
        <end position="327"/>
    </location>
</feature>
<organism evidence="3 4">
    <name type="scientific">Croceibacterium selenioxidans</name>
    <dbReference type="NCBI Taxonomy" id="2838833"/>
    <lineage>
        <taxon>Bacteria</taxon>
        <taxon>Pseudomonadati</taxon>
        <taxon>Pseudomonadota</taxon>
        <taxon>Alphaproteobacteria</taxon>
        <taxon>Sphingomonadales</taxon>
        <taxon>Erythrobacteraceae</taxon>
        <taxon>Croceibacterium</taxon>
    </lineage>
</organism>
<proteinExistence type="predicted"/>
<feature type="transmembrane region" description="Helical" evidence="1">
    <location>
        <begin position="339"/>
        <end position="358"/>
    </location>
</feature>
<dbReference type="InterPro" id="IPR032809">
    <property type="entry name" value="Put_HupE_UreJ"/>
</dbReference>
<sequence>MRVRKGDTSWSLLRWLVALLALLLAVPASAHPVPFSYLDLEVHDDAVTGRVRAHLTDIAPVLGIADPQTLLDPQVQAAHQAQIERYIASRISFENGGFARAKWGGLAVVDEDEALELTFTIEGKPPGALPIRAHLFAADPNHQTFVNVYEGDGIPTQYIFSSASEPKTYYRGTSAGAVAVVKTFIPSGVHHIMIGPDHILFLIGLLLLGGSLRQLITIVTAFTIGHSITLSLASLNILTPPSWLIEPAIALSIVVVGVDNLLQRKGEGRDLRAWAALFFGLIHGFGFANVLKEFGLPQEALGWSLFSFNVGVELGQLAIVAVVGALLEVIRRRRPALSGWIVVIGSLVVIAAGGYWFVERVFFGG</sequence>
<gene>
    <name evidence="3" type="ORF">KK137_15550</name>
</gene>
<keyword evidence="2" id="KW-0732">Signal</keyword>
<evidence type="ECO:0000313" key="4">
    <source>
        <dbReference type="Proteomes" id="UP000811255"/>
    </source>
</evidence>